<keyword evidence="7" id="KW-1185">Reference proteome</keyword>
<feature type="transmembrane region" description="Helical" evidence="5">
    <location>
        <begin position="175"/>
        <end position="196"/>
    </location>
</feature>
<evidence type="ECO:0000313" key="6">
    <source>
        <dbReference type="EMBL" id="KAJ7085355.1"/>
    </source>
</evidence>
<dbReference type="InterPro" id="IPR000537">
    <property type="entry name" value="UbiA_prenyltransferase"/>
</dbReference>
<organism evidence="6 7">
    <name type="scientific">Mycena belliarum</name>
    <dbReference type="NCBI Taxonomy" id="1033014"/>
    <lineage>
        <taxon>Eukaryota</taxon>
        <taxon>Fungi</taxon>
        <taxon>Dikarya</taxon>
        <taxon>Basidiomycota</taxon>
        <taxon>Agaricomycotina</taxon>
        <taxon>Agaricomycetes</taxon>
        <taxon>Agaricomycetidae</taxon>
        <taxon>Agaricales</taxon>
        <taxon>Marasmiineae</taxon>
        <taxon>Mycenaceae</taxon>
        <taxon>Mycena</taxon>
    </lineage>
</organism>
<gene>
    <name evidence="6" type="ORF">B0H15DRAFT_846621</name>
</gene>
<feature type="transmembrane region" description="Helical" evidence="5">
    <location>
        <begin position="135"/>
        <end position="154"/>
    </location>
</feature>
<evidence type="ECO:0000256" key="2">
    <source>
        <dbReference type="ARBA" id="ARBA00022692"/>
    </source>
</evidence>
<dbReference type="GO" id="GO:0016020">
    <property type="term" value="C:membrane"/>
    <property type="evidence" value="ECO:0007669"/>
    <property type="project" value="UniProtKB-SubCell"/>
</dbReference>
<reference evidence="6" key="1">
    <citation type="submission" date="2023-03" db="EMBL/GenBank/DDBJ databases">
        <title>Massive genome expansion in bonnet fungi (Mycena s.s.) driven by repeated elements and novel gene families across ecological guilds.</title>
        <authorList>
            <consortium name="Lawrence Berkeley National Laboratory"/>
            <person name="Harder C.B."/>
            <person name="Miyauchi S."/>
            <person name="Viragh M."/>
            <person name="Kuo A."/>
            <person name="Thoen E."/>
            <person name="Andreopoulos B."/>
            <person name="Lu D."/>
            <person name="Skrede I."/>
            <person name="Drula E."/>
            <person name="Henrissat B."/>
            <person name="Morin E."/>
            <person name="Kohler A."/>
            <person name="Barry K."/>
            <person name="LaButti K."/>
            <person name="Morin E."/>
            <person name="Salamov A."/>
            <person name="Lipzen A."/>
            <person name="Mereny Z."/>
            <person name="Hegedus B."/>
            <person name="Baldrian P."/>
            <person name="Stursova M."/>
            <person name="Weitz H."/>
            <person name="Taylor A."/>
            <person name="Grigoriev I.V."/>
            <person name="Nagy L.G."/>
            <person name="Martin F."/>
            <person name="Kauserud H."/>
        </authorList>
    </citation>
    <scope>NUCLEOTIDE SEQUENCE</scope>
    <source>
        <strain evidence="6">CBHHK173m</strain>
    </source>
</reference>
<proteinExistence type="predicted"/>
<keyword evidence="3 5" id="KW-1133">Transmembrane helix</keyword>
<name>A0AAD6XQD4_9AGAR</name>
<dbReference type="InterPro" id="IPR050475">
    <property type="entry name" value="Prenyltransferase_related"/>
</dbReference>
<dbReference type="PANTHER" id="PTHR42723">
    <property type="entry name" value="CHLOROPHYLL SYNTHASE"/>
    <property type="match status" value="1"/>
</dbReference>
<feature type="transmembrane region" description="Helical" evidence="5">
    <location>
        <begin position="273"/>
        <end position="291"/>
    </location>
</feature>
<comment type="subcellular location">
    <subcellularLocation>
        <location evidence="1">Membrane</location>
        <topology evidence="1">Multi-pass membrane protein</topology>
    </subcellularLocation>
</comment>
<evidence type="ECO:0000256" key="1">
    <source>
        <dbReference type="ARBA" id="ARBA00004141"/>
    </source>
</evidence>
<evidence type="ECO:0000256" key="5">
    <source>
        <dbReference type="SAM" id="Phobius"/>
    </source>
</evidence>
<comment type="caution">
    <text evidence="6">The sequence shown here is derived from an EMBL/GenBank/DDBJ whole genome shotgun (WGS) entry which is preliminary data.</text>
</comment>
<protein>
    <submittedName>
        <fullName evidence="6">UbiA prenyltransferase family-domain-containing protein</fullName>
    </submittedName>
</protein>
<dbReference type="EMBL" id="JARJCN010000034">
    <property type="protein sequence ID" value="KAJ7085355.1"/>
    <property type="molecule type" value="Genomic_DNA"/>
</dbReference>
<accession>A0AAD6XQD4</accession>
<feature type="transmembrane region" description="Helical" evidence="5">
    <location>
        <begin position="249"/>
        <end position="267"/>
    </location>
</feature>
<keyword evidence="4 5" id="KW-0472">Membrane</keyword>
<dbReference type="AlphaFoldDB" id="A0AAD6XQD4"/>
<feature type="transmembrane region" description="Helical" evidence="5">
    <location>
        <begin position="208"/>
        <end position="228"/>
    </location>
</feature>
<evidence type="ECO:0000256" key="3">
    <source>
        <dbReference type="ARBA" id="ARBA00022989"/>
    </source>
</evidence>
<dbReference type="InterPro" id="IPR044878">
    <property type="entry name" value="UbiA_sf"/>
</dbReference>
<feature type="transmembrane region" description="Helical" evidence="5">
    <location>
        <begin position="303"/>
        <end position="319"/>
    </location>
</feature>
<evidence type="ECO:0000256" key="4">
    <source>
        <dbReference type="ARBA" id="ARBA00023136"/>
    </source>
</evidence>
<keyword evidence="2 5" id="KW-0812">Transmembrane</keyword>
<dbReference type="Gene3D" id="1.10.357.140">
    <property type="entry name" value="UbiA prenyltransferase"/>
    <property type="match status" value="1"/>
</dbReference>
<dbReference type="Pfam" id="PF01040">
    <property type="entry name" value="UbiA"/>
    <property type="match status" value="1"/>
</dbReference>
<dbReference type="GO" id="GO:0016765">
    <property type="term" value="F:transferase activity, transferring alkyl or aryl (other than methyl) groups"/>
    <property type="evidence" value="ECO:0007669"/>
    <property type="project" value="InterPro"/>
</dbReference>
<dbReference type="PANTHER" id="PTHR42723:SF1">
    <property type="entry name" value="CHLOROPHYLL SYNTHASE, CHLOROPLASTIC"/>
    <property type="match status" value="1"/>
</dbReference>
<dbReference type="Proteomes" id="UP001222325">
    <property type="component" value="Unassembled WGS sequence"/>
</dbReference>
<dbReference type="CDD" id="cd13965">
    <property type="entry name" value="PT_UbiA_3"/>
    <property type="match status" value="1"/>
</dbReference>
<sequence length="322" mass="35843">MPLVRTMPLPRRFIPFPSTVKSRNISPLSTPSPSGSRCLPIMSAIFRPLASAAYTVFLFNQHDIISTLGPAIVVGCVLSGIPDLGSLLSAIIWHELHLLPFQIKNQIYGVEEDRVSKPSRPLPQGRLTVQSAQRLYLGLTALAILSSASLGLLMPGILHIATSLAYNEGGLAKFWALKSFMGSIGYMCYCWGMTVIFDNHRPLSRTSLIAVVLSGLIFTTTGHAQDFRDRDGDRLMGRKTLAIVLPQRFGRWSLTALILAWTVGLTYLWDPPIVVSVSFIALAAYTTANFVRDHSQEADRVSYWWYNIWLVFAHVLPLFRRL</sequence>
<evidence type="ECO:0000313" key="7">
    <source>
        <dbReference type="Proteomes" id="UP001222325"/>
    </source>
</evidence>